<accession>A0A0U2UG03</accession>
<reference evidence="2" key="1">
    <citation type="journal article" date="2015" name="Sci. Rep.">
        <title>Spliced leader RNA trans-splicing discovered in copepods.</title>
        <authorList>
            <person name="Yang F."/>
            <person name="Xu D."/>
            <person name="Zhuang Y."/>
            <person name="Yi X."/>
            <person name="Huang Y."/>
            <person name="Chen H."/>
            <person name="Lin S."/>
            <person name="Campbell D.A."/>
            <person name="Sturm N.R."/>
            <person name="Liu G."/>
            <person name="Zhang H."/>
        </authorList>
    </citation>
    <scope>NUCLEOTIDE SEQUENCE</scope>
</reference>
<proteinExistence type="evidence at transcript level"/>
<name>A0A0U2UG03_9MAXI</name>
<sequence length="374" mass="41144">MEAVLCFLVLTLVQIGSCNPYGPPYAMQKNMMPYYGGMHPESFPVEGRSADSGAACVTEICSVTLHVVDRDGECVKDAMVYYTSTSIGVGLCRTDKDGYVTFNVRGCETLITVHKEGMEVASKTIDLSQERQSSCFIEMKPICNYWLLVMNTENSPRVHEHAKVVYGYKGLVGVATTDSSGYACIHVEDGESVRAIASTFETLVGVFEQKVDLSLSNEALINVPYYCQDLELLKVTLAWSNTINLDLYVVQFNSRKDDLCVGSACTSVTKYGASTTDGKAGGEMLVWTKPINKNLNLNLIFVTSTDALFYDSQARVVLYNCDGKTKLITADKKRSSSAGYWLVGCLKDGDFSTFKKINEITTNVPDENTCSLYL</sequence>
<keyword evidence="1" id="KW-0732">Signal</keyword>
<organism evidence="2">
    <name type="scientific">Pseudodiaptomus poplesia</name>
    <dbReference type="NCBI Taxonomy" id="213370"/>
    <lineage>
        <taxon>Eukaryota</taxon>
        <taxon>Metazoa</taxon>
        <taxon>Ecdysozoa</taxon>
        <taxon>Arthropoda</taxon>
        <taxon>Crustacea</taxon>
        <taxon>Multicrustacea</taxon>
        <taxon>Hexanauplia</taxon>
        <taxon>Copepoda</taxon>
        <taxon>Calanoida</taxon>
        <taxon>Pseudodiaptomidae</taxon>
        <taxon>Pseudodiaptomus</taxon>
    </lineage>
</organism>
<dbReference type="InterPro" id="IPR008969">
    <property type="entry name" value="CarboxyPept-like_regulatory"/>
</dbReference>
<evidence type="ECO:0000256" key="1">
    <source>
        <dbReference type="SAM" id="SignalP"/>
    </source>
</evidence>
<dbReference type="AlphaFoldDB" id="A0A0U2UG03"/>
<dbReference type="EMBL" id="KT754913">
    <property type="protein sequence ID" value="ALS04747.1"/>
    <property type="molecule type" value="mRNA"/>
</dbReference>
<protein>
    <submittedName>
        <fullName evidence="2">Uncharacterized protein</fullName>
    </submittedName>
</protein>
<feature type="chain" id="PRO_5006832592" evidence="1">
    <location>
        <begin position="19"/>
        <end position="374"/>
    </location>
</feature>
<evidence type="ECO:0000313" key="2">
    <source>
        <dbReference type="EMBL" id="ALS04747.1"/>
    </source>
</evidence>
<dbReference type="SUPFAM" id="SSF49464">
    <property type="entry name" value="Carboxypeptidase regulatory domain-like"/>
    <property type="match status" value="1"/>
</dbReference>
<feature type="signal peptide" evidence="1">
    <location>
        <begin position="1"/>
        <end position="18"/>
    </location>
</feature>